<evidence type="ECO:0000256" key="5">
    <source>
        <dbReference type="ARBA" id="ARBA00022892"/>
    </source>
</evidence>
<proteinExistence type="inferred from homology"/>
<comment type="function">
    <text evidence="9">Required for the post-translational delivery of tail-anchored (TA) proteins to the endoplasmic reticulum. Together with GET2, acts as a membrane receptor for soluble GET3, which recognizes and selectively binds the transmembrane domain of TA proteins in the cytosol. The GET complex cooperates with the HDEL receptor ERD2 to mediate the ATP-dependent retrieval of resident ER proteins that contain a C-terminal H-D-E-L retention signal from the Golgi to the ER.</text>
</comment>
<evidence type="ECO:0000256" key="8">
    <source>
        <dbReference type="ARBA" id="ARBA00023136"/>
    </source>
</evidence>
<dbReference type="PANTHER" id="PTHR42650">
    <property type="entry name" value="TAIL-ANCHORED PROTEIN INSERTION RECEPTOR WRB"/>
    <property type="match status" value="1"/>
</dbReference>
<evidence type="ECO:0000313" key="13">
    <source>
        <dbReference type="Proteomes" id="UP000005666"/>
    </source>
</evidence>
<feature type="topological domain" description="Lumenal" evidence="9">
    <location>
        <position position="1"/>
    </location>
</feature>
<dbReference type="EMBL" id="HE612866">
    <property type="protein sequence ID" value="CCE65297.1"/>
    <property type="molecule type" value="Genomic_DNA"/>
</dbReference>
<dbReference type="Pfam" id="PF04420">
    <property type="entry name" value="CHD5"/>
    <property type="match status" value="1"/>
</dbReference>
<feature type="topological domain" description="Cytoplasmic" evidence="9">
    <location>
        <begin position="190"/>
        <end position="233"/>
    </location>
</feature>
<dbReference type="Proteomes" id="UP000005666">
    <property type="component" value="Chromosome 11"/>
</dbReference>
<dbReference type="OrthoDB" id="69461at2759"/>
<evidence type="ECO:0000256" key="1">
    <source>
        <dbReference type="ARBA" id="ARBA00010799"/>
    </source>
</evidence>
<comment type="similarity">
    <text evidence="1 9">Belongs to the WRB/GET1 family.</text>
</comment>
<gene>
    <name evidence="12" type="primary">TPHA0K01640</name>
    <name evidence="9" type="synonym">GET1</name>
    <name evidence="12" type="ordered locus">TPHA_0K01640</name>
</gene>
<keyword evidence="2 9" id="KW-0813">Transport</keyword>
<dbReference type="OMA" id="AQDNYAR"/>
<dbReference type="GO" id="GO:0000139">
    <property type="term" value="C:Golgi membrane"/>
    <property type="evidence" value="ECO:0007669"/>
    <property type="project" value="UniProtKB-SubCell"/>
</dbReference>
<feature type="region of interest" description="Disordered" evidence="10">
    <location>
        <begin position="204"/>
        <end position="233"/>
    </location>
</feature>
<evidence type="ECO:0000256" key="10">
    <source>
        <dbReference type="SAM" id="MobiDB-lite"/>
    </source>
</evidence>
<keyword evidence="5 9" id="KW-0931">ER-Golgi transport</keyword>
<dbReference type="HAMAP" id="MF_03113">
    <property type="entry name" value="Get1"/>
    <property type="match status" value="1"/>
</dbReference>
<evidence type="ECO:0000256" key="6">
    <source>
        <dbReference type="ARBA" id="ARBA00022989"/>
    </source>
</evidence>
<dbReference type="KEGG" id="tpf:TPHA_0K01640"/>
<dbReference type="GO" id="GO:0032977">
    <property type="term" value="F:membrane insertase activity"/>
    <property type="evidence" value="ECO:0007669"/>
    <property type="project" value="EnsemblFungi"/>
</dbReference>
<dbReference type="GO" id="GO:0000423">
    <property type="term" value="P:mitophagy"/>
    <property type="evidence" value="ECO:0007669"/>
    <property type="project" value="EnsemblFungi"/>
</dbReference>
<keyword evidence="11" id="KW-0732">Signal</keyword>
<feature type="coiled-coil region" evidence="9">
    <location>
        <begin position="31"/>
        <end position="98"/>
    </location>
</feature>
<evidence type="ECO:0000256" key="4">
    <source>
        <dbReference type="ARBA" id="ARBA00022824"/>
    </source>
</evidence>
<evidence type="ECO:0000256" key="7">
    <source>
        <dbReference type="ARBA" id="ARBA00023054"/>
    </source>
</evidence>
<keyword evidence="4 9" id="KW-0256">Endoplasmic reticulum</keyword>
<keyword evidence="3 9" id="KW-0812">Transmembrane</keyword>
<dbReference type="Gene3D" id="1.10.287.660">
    <property type="entry name" value="Helix hairpin bin"/>
    <property type="match status" value="1"/>
</dbReference>
<dbReference type="STRING" id="1071381.G8BZG9"/>
<keyword evidence="6 9" id="KW-1133">Transmembrane helix</keyword>
<dbReference type="GO" id="GO:0005789">
    <property type="term" value="C:endoplasmic reticulum membrane"/>
    <property type="evidence" value="ECO:0007669"/>
    <property type="project" value="UniProtKB-SubCell"/>
</dbReference>
<sequence length="233" mass="26872">MHWVVIFALLFVSINKFLQYTSNYHERWVSKLSLVKEIRDLAENLRKLIKERKAIYEENRAVSAQDNYARWTKNNRKISKLDKDIEQSKAALKNASSKQEHLLKRVKLIALTLPFLALKLLKGKTIVYDLPANDMFPMIMNGILTKGLLYIPLLPLNIVRGVDPNKDLVTAGVSLSVWLMGFTKVIDTVEFIINQLFLMPAVPEPKHEKNTTKEKELEPKEIEELKTTEAELD</sequence>
<comment type="subunit">
    <text evidence="9">Component of the Golgi to ER traffic (GET) complex, which is composed of GET1, GET2 and GET3. Within the complex, GET1 and GET2 form a heterotetramer which is stabilized by phosphatidylinositol binding and which binds to the GET3 homodimer.</text>
</comment>
<keyword evidence="13" id="KW-1185">Reference proteome</keyword>
<evidence type="ECO:0000256" key="9">
    <source>
        <dbReference type="HAMAP-Rule" id="MF_03113"/>
    </source>
</evidence>
<comment type="subcellular location">
    <subcellularLocation>
        <location evidence="9">Endoplasmic reticulum membrane</location>
        <topology evidence="9">Multi-pass membrane protein</topology>
    </subcellularLocation>
    <subcellularLocation>
        <location evidence="9">Golgi apparatus membrane</location>
        <topology evidence="9">Multi-pass membrane protein</topology>
    </subcellularLocation>
</comment>
<evidence type="ECO:0000256" key="3">
    <source>
        <dbReference type="ARBA" id="ARBA00022692"/>
    </source>
</evidence>
<dbReference type="AlphaFoldDB" id="G8BZG9"/>
<keyword evidence="7 9" id="KW-0175">Coiled coil</keyword>
<dbReference type="PANTHER" id="PTHR42650:SF1">
    <property type="entry name" value="GUIDED ENTRY OF TAIL-ANCHORED PROTEINS FACTOR 1"/>
    <property type="match status" value="1"/>
</dbReference>
<dbReference type="eggNOG" id="KOG4253">
    <property type="taxonomic scope" value="Eukaryota"/>
</dbReference>
<dbReference type="GO" id="GO:0043495">
    <property type="term" value="F:protein-membrane adaptor activity"/>
    <property type="evidence" value="ECO:0007669"/>
    <property type="project" value="EnsemblFungi"/>
</dbReference>
<organism evidence="12 13">
    <name type="scientific">Tetrapisispora phaffii (strain ATCC 24235 / CBS 4417 / NBRC 1672 / NRRL Y-8282 / UCD 70-5)</name>
    <name type="common">Yeast</name>
    <name type="synonym">Fabospora phaffii</name>
    <dbReference type="NCBI Taxonomy" id="1071381"/>
    <lineage>
        <taxon>Eukaryota</taxon>
        <taxon>Fungi</taxon>
        <taxon>Dikarya</taxon>
        <taxon>Ascomycota</taxon>
        <taxon>Saccharomycotina</taxon>
        <taxon>Saccharomycetes</taxon>
        <taxon>Saccharomycetales</taxon>
        <taxon>Saccharomycetaceae</taxon>
        <taxon>Tetrapisispora</taxon>
    </lineage>
</organism>
<evidence type="ECO:0000256" key="2">
    <source>
        <dbReference type="ARBA" id="ARBA00022448"/>
    </source>
</evidence>
<dbReference type="GO" id="GO:0071816">
    <property type="term" value="P:tail-anchored membrane protein insertion into ER membrane"/>
    <property type="evidence" value="ECO:0007669"/>
    <property type="project" value="EnsemblFungi"/>
</dbReference>
<dbReference type="GO" id="GO:0043529">
    <property type="term" value="C:GET complex"/>
    <property type="evidence" value="ECO:0007669"/>
    <property type="project" value="UniProtKB-UniRule"/>
</dbReference>
<feature type="signal peptide" evidence="11">
    <location>
        <begin position="1"/>
        <end position="19"/>
    </location>
</feature>
<name>G8BZG9_TETPH</name>
<comment type="caution">
    <text evidence="9">Lacks conserved residue(s) required for the propagation of feature annotation.</text>
</comment>
<dbReference type="GO" id="GO:0008320">
    <property type="term" value="F:protein transmembrane transporter activity"/>
    <property type="evidence" value="ECO:0007669"/>
    <property type="project" value="EnsemblFungi"/>
</dbReference>
<protein>
    <recommendedName>
        <fullName evidence="9">Golgi to ER traffic protein 1</fullName>
    </recommendedName>
    <alternativeName>
        <fullName evidence="9">Guided entry of tail-anchored proteins 1</fullName>
    </alternativeName>
</protein>
<reference evidence="12 13" key="1">
    <citation type="journal article" date="2011" name="Proc. Natl. Acad. Sci. U.S.A.">
        <title>Evolutionary erosion of yeast sex chromosomes by mating-type switching accidents.</title>
        <authorList>
            <person name="Gordon J.L."/>
            <person name="Armisen D."/>
            <person name="Proux-Wera E."/>
            <person name="Oheigeartaigh S.S."/>
            <person name="Byrne K.P."/>
            <person name="Wolfe K.H."/>
        </authorList>
    </citation>
    <scope>NUCLEOTIDE SEQUENCE [LARGE SCALE GENOMIC DNA]</scope>
    <source>
        <strain evidence="13">ATCC 24235 / CBS 4417 / NBRC 1672 / NRRL Y-8282 / UCD 70-5</strain>
    </source>
</reference>
<dbReference type="HOGENOM" id="CLU_089418_2_1_1"/>
<dbReference type="InterPro" id="IPR028945">
    <property type="entry name" value="Get1"/>
</dbReference>
<dbReference type="RefSeq" id="XP_003687731.1">
    <property type="nucleotide sequence ID" value="XM_003687683.1"/>
</dbReference>
<dbReference type="GeneID" id="11533303"/>
<accession>G8BZG9</accession>
<dbReference type="GO" id="GO:0097051">
    <property type="term" value="P:establishment of protein localization to endoplasmic reticulum membrane"/>
    <property type="evidence" value="ECO:0007669"/>
    <property type="project" value="EnsemblFungi"/>
</dbReference>
<dbReference type="InterPro" id="IPR029012">
    <property type="entry name" value="Helix_hairpin_bin_sf"/>
</dbReference>
<dbReference type="InterPro" id="IPR027538">
    <property type="entry name" value="Get1_fungi"/>
</dbReference>
<evidence type="ECO:0000313" key="12">
    <source>
        <dbReference type="EMBL" id="CCE65297.1"/>
    </source>
</evidence>
<evidence type="ECO:0000256" key="11">
    <source>
        <dbReference type="SAM" id="SignalP"/>
    </source>
</evidence>
<feature type="chain" id="PRO_5003508608" description="Golgi to ER traffic protein 1" evidence="11">
    <location>
        <begin position="20"/>
        <end position="233"/>
    </location>
</feature>
<dbReference type="GO" id="GO:0006890">
    <property type="term" value="P:retrograde vesicle-mediated transport, Golgi to endoplasmic reticulum"/>
    <property type="evidence" value="ECO:0007669"/>
    <property type="project" value="EnsemblFungi"/>
</dbReference>
<keyword evidence="8 9" id="KW-0472">Membrane</keyword>
<keyword evidence="9" id="KW-0333">Golgi apparatus</keyword>